<dbReference type="GO" id="GO:0015276">
    <property type="term" value="F:ligand-gated monoatomic ion channel activity"/>
    <property type="evidence" value="ECO:0007669"/>
    <property type="project" value="InterPro"/>
</dbReference>
<protein>
    <submittedName>
        <fullName evidence="16">Uncharacterized protein</fullName>
    </submittedName>
</protein>
<evidence type="ECO:0000256" key="10">
    <source>
        <dbReference type="ARBA" id="ARBA00023180"/>
    </source>
</evidence>
<dbReference type="Pfam" id="PF10613">
    <property type="entry name" value="Lig_chan-Glu_bd"/>
    <property type="match status" value="1"/>
</dbReference>
<keyword evidence="10" id="KW-0325">Glycoprotein</keyword>
<feature type="transmembrane region" description="Helical" evidence="13">
    <location>
        <begin position="421"/>
        <end position="442"/>
    </location>
</feature>
<dbReference type="Gene3D" id="3.40.190.10">
    <property type="entry name" value="Periplasmic binding protein-like II"/>
    <property type="match status" value="1"/>
</dbReference>
<dbReference type="Pfam" id="PF00060">
    <property type="entry name" value="Lig_chan"/>
    <property type="match status" value="1"/>
</dbReference>
<keyword evidence="12" id="KW-0407">Ion channel</keyword>
<name>A0AAV6TZE8_9ARAC</name>
<dbReference type="GO" id="GO:0005886">
    <property type="term" value="C:plasma membrane"/>
    <property type="evidence" value="ECO:0007669"/>
    <property type="project" value="UniProtKB-SubCell"/>
</dbReference>
<gene>
    <name evidence="16" type="ORF">JTE90_009849</name>
</gene>
<dbReference type="AlphaFoldDB" id="A0AAV6TZE8"/>
<evidence type="ECO:0000256" key="12">
    <source>
        <dbReference type="ARBA" id="ARBA00023303"/>
    </source>
</evidence>
<dbReference type="SUPFAM" id="SSF53850">
    <property type="entry name" value="Periplasmic binding protein-like II"/>
    <property type="match status" value="1"/>
</dbReference>
<keyword evidence="5 13" id="KW-0812">Transmembrane</keyword>
<evidence type="ECO:0000256" key="5">
    <source>
        <dbReference type="ARBA" id="ARBA00022692"/>
    </source>
</evidence>
<dbReference type="InterPro" id="IPR001320">
    <property type="entry name" value="Iontro_rcpt_C"/>
</dbReference>
<evidence type="ECO:0000259" key="14">
    <source>
        <dbReference type="Pfam" id="PF00060"/>
    </source>
</evidence>
<keyword evidence="17" id="KW-1185">Reference proteome</keyword>
<evidence type="ECO:0000256" key="3">
    <source>
        <dbReference type="ARBA" id="ARBA00022448"/>
    </source>
</evidence>
<dbReference type="InterPro" id="IPR052192">
    <property type="entry name" value="Insect_Ionotropic_Sensory_Rcpt"/>
</dbReference>
<evidence type="ECO:0000256" key="6">
    <source>
        <dbReference type="ARBA" id="ARBA00022989"/>
    </source>
</evidence>
<keyword evidence="4" id="KW-1003">Cell membrane</keyword>
<evidence type="ECO:0000256" key="1">
    <source>
        <dbReference type="ARBA" id="ARBA00004651"/>
    </source>
</evidence>
<keyword evidence="9" id="KW-0675">Receptor</keyword>
<comment type="subcellular location">
    <subcellularLocation>
        <location evidence="1">Cell membrane</location>
        <topology evidence="1">Multi-pass membrane protein</topology>
    </subcellularLocation>
</comment>
<comment type="caution">
    <text evidence="16">The sequence shown here is derived from an EMBL/GenBank/DDBJ whole genome shotgun (WGS) entry which is preliminary data.</text>
</comment>
<dbReference type="PANTHER" id="PTHR42643">
    <property type="entry name" value="IONOTROPIC RECEPTOR 20A-RELATED"/>
    <property type="match status" value="1"/>
</dbReference>
<dbReference type="Proteomes" id="UP000827092">
    <property type="component" value="Unassembled WGS sequence"/>
</dbReference>
<dbReference type="InterPro" id="IPR019594">
    <property type="entry name" value="Glu/Gly-bd"/>
</dbReference>
<dbReference type="PANTHER" id="PTHR42643:SF24">
    <property type="entry name" value="IONOTROPIC RECEPTOR 60A"/>
    <property type="match status" value="1"/>
</dbReference>
<evidence type="ECO:0000313" key="16">
    <source>
        <dbReference type="EMBL" id="KAG8177156.1"/>
    </source>
</evidence>
<evidence type="ECO:0000256" key="4">
    <source>
        <dbReference type="ARBA" id="ARBA00022475"/>
    </source>
</evidence>
<proteinExistence type="inferred from homology"/>
<evidence type="ECO:0000256" key="2">
    <source>
        <dbReference type="ARBA" id="ARBA00008685"/>
    </source>
</evidence>
<dbReference type="GO" id="GO:0050906">
    <property type="term" value="P:detection of stimulus involved in sensory perception"/>
    <property type="evidence" value="ECO:0007669"/>
    <property type="project" value="UniProtKB-ARBA"/>
</dbReference>
<feature type="transmembrane region" description="Helical" evidence="13">
    <location>
        <begin position="219"/>
        <end position="242"/>
    </location>
</feature>
<dbReference type="EMBL" id="JAFNEN010000811">
    <property type="protein sequence ID" value="KAG8177156.1"/>
    <property type="molecule type" value="Genomic_DNA"/>
</dbReference>
<keyword evidence="11" id="KW-1071">Ligand-gated ion channel</keyword>
<evidence type="ECO:0000313" key="17">
    <source>
        <dbReference type="Proteomes" id="UP000827092"/>
    </source>
</evidence>
<evidence type="ECO:0000256" key="13">
    <source>
        <dbReference type="SAM" id="Phobius"/>
    </source>
</evidence>
<evidence type="ECO:0000256" key="9">
    <source>
        <dbReference type="ARBA" id="ARBA00023170"/>
    </source>
</evidence>
<keyword evidence="7" id="KW-0406">Ion transport</keyword>
<keyword evidence="8 13" id="KW-0472">Membrane</keyword>
<feature type="domain" description="Ionotropic glutamate receptor C-terminal" evidence="14">
    <location>
        <begin position="159"/>
        <end position="428"/>
    </location>
</feature>
<sequence length="468" mass="54322">MILEFVIVEFPVLKLWKCDYIFSTTLFLNINKRLVMHFRVAVGEYFPFLILKMDNSQIQMTGPLAEAFQILANRANFTYSLLRAEGDVWGSLGPNGWTGLLGMLARNEVDFALGPFTMSYSRWKAFPMSVPMYADVVEMLVPSLDPNISLFNMVTVFSYQVWIMLLFSMFSFCMLLSTLDVYENVDKCFIRSFLNNFWDVTRTLLQKPKLRRPTGYQRVMLVVLWLLITLVISSIFCGVIQADLLLRRATKIDSIEDLNNSLDVLPIIEDQSSIYSAFKDGQSDIFQSIYAKALRSPEKSILTFKNMSTVGMDFVYAKSFAMITDGMGLRHFLRKRHREGLPCNFRLARETLWPLWKAIAFGDAFPKEWIRKFNGILRRLFESNWLYQRMIHEFSDYTECLRDGQEIGVETLNMRHVLGVFIIWGIGILVSTVVFLAEVYCLKKPTPKKFVKGPIYHGRIVYRSTLYY</sequence>
<reference evidence="16 17" key="1">
    <citation type="journal article" date="2022" name="Nat. Ecol. Evol.">
        <title>A masculinizing supergene underlies an exaggerated male reproductive morph in a spider.</title>
        <authorList>
            <person name="Hendrickx F."/>
            <person name="De Corte Z."/>
            <person name="Sonet G."/>
            <person name="Van Belleghem S.M."/>
            <person name="Kostlbacher S."/>
            <person name="Vangestel C."/>
        </authorList>
    </citation>
    <scope>NUCLEOTIDE SEQUENCE [LARGE SCALE GENOMIC DNA]</scope>
    <source>
        <strain evidence="16">W744_W776</strain>
    </source>
</reference>
<dbReference type="Gene3D" id="1.10.287.70">
    <property type="match status" value="1"/>
</dbReference>
<comment type="similarity">
    <text evidence="2">Belongs to the glutamate-gated ion channel (TC 1.A.10.1) family.</text>
</comment>
<evidence type="ECO:0000256" key="11">
    <source>
        <dbReference type="ARBA" id="ARBA00023286"/>
    </source>
</evidence>
<accession>A0AAV6TZE8</accession>
<keyword evidence="3" id="KW-0813">Transport</keyword>
<evidence type="ECO:0000256" key="7">
    <source>
        <dbReference type="ARBA" id="ARBA00023065"/>
    </source>
</evidence>
<feature type="domain" description="Ionotropic glutamate receptor L-glutamate and glycine-binding" evidence="15">
    <location>
        <begin position="38"/>
        <end position="141"/>
    </location>
</feature>
<organism evidence="16 17">
    <name type="scientific">Oedothorax gibbosus</name>
    <dbReference type="NCBI Taxonomy" id="931172"/>
    <lineage>
        <taxon>Eukaryota</taxon>
        <taxon>Metazoa</taxon>
        <taxon>Ecdysozoa</taxon>
        <taxon>Arthropoda</taxon>
        <taxon>Chelicerata</taxon>
        <taxon>Arachnida</taxon>
        <taxon>Araneae</taxon>
        <taxon>Araneomorphae</taxon>
        <taxon>Entelegynae</taxon>
        <taxon>Araneoidea</taxon>
        <taxon>Linyphiidae</taxon>
        <taxon>Erigoninae</taxon>
        <taxon>Oedothorax</taxon>
    </lineage>
</organism>
<keyword evidence="6 13" id="KW-1133">Transmembrane helix</keyword>
<feature type="transmembrane region" description="Helical" evidence="13">
    <location>
        <begin position="159"/>
        <end position="182"/>
    </location>
</feature>
<evidence type="ECO:0000256" key="8">
    <source>
        <dbReference type="ARBA" id="ARBA00023136"/>
    </source>
</evidence>
<evidence type="ECO:0000259" key="15">
    <source>
        <dbReference type="Pfam" id="PF10613"/>
    </source>
</evidence>